<keyword evidence="1" id="KW-0472">Membrane</keyword>
<evidence type="ECO:0000313" key="2">
    <source>
        <dbReference type="EMBL" id="WMV19074.1"/>
    </source>
</evidence>
<feature type="non-terminal residue" evidence="2">
    <location>
        <position position="1"/>
    </location>
</feature>
<evidence type="ECO:0000313" key="3">
    <source>
        <dbReference type="Proteomes" id="UP001234989"/>
    </source>
</evidence>
<name>A0AAF0THI3_SOLVR</name>
<sequence>SRWRIFQRITRRLALLLFHRRFILAFSIFTFWTIGWASRTGTKGGVNPFGESPKVLGDVHASACSFFLFLFAPKCPCFH</sequence>
<accession>A0AAF0THI3</accession>
<proteinExistence type="predicted"/>
<keyword evidence="1" id="KW-1133">Transmembrane helix</keyword>
<keyword evidence="3" id="KW-1185">Reference proteome</keyword>
<reference evidence="2" key="1">
    <citation type="submission" date="2023-08" db="EMBL/GenBank/DDBJ databases">
        <title>A de novo genome assembly of Solanum verrucosum Schlechtendal, a Mexican diploid species geographically isolated from the other diploid A-genome species in potato relatives.</title>
        <authorList>
            <person name="Hosaka K."/>
        </authorList>
    </citation>
    <scope>NUCLEOTIDE SEQUENCE</scope>
    <source>
        <tissue evidence="2">Young leaves</tissue>
    </source>
</reference>
<dbReference type="Proteomes" id="UP001234989">
    <property type="component" value="Chromosome 3"/>
</dbReference>
<feature type="transmembrane region" description="Helical" evidence="1">
    <location>
        <begin position="12"/>
        <end position="35"/>
    </location>
</feature>
<organism evidence="2 3">
    <name type="scientific">Solanum verrucosum</name>
    <dbReference type="NCBI Taxonomy" id="315347"/>
    <lineage>
        <taxon>Eukaryota</taxon>
        <taxon>Viridiplantae</taxon>
        <taxon>Streptophyta</taxon>
        <taxon>Embryophyta</taxon>
        <taxon>Tracheophyta</taxon>
        <taxon>Spermatophyta</taxon>
        <taxon>Magnoliopsida</taxon>
        <taxon>eudicotyledons</taxon>
        <taxon>Gunneridae</taxon>
        <taxon>Pentapetalae</taxon>
        <taxon>asterids</taxon>
        <taxon>lamiids</taxon>
        <taxon>Solanales</taxon>
        <taxon>Solanaceae</taxon>
        <taxon>Solanoideae</taxon>
        <taxon>Solaneae</taxon>
        <taxon>Solanum</taxon>
    </lineage>
</organism>
<gene>
    <name evidence="2" type="ORF">MTR67_012459</name>
</gene>
<protein>
    <submittedName>
        <fullName evidence="2">Uncharacterized protein</fullName>
    </submittedName>
</protein>
<feature type="transmembrane region" description="Helical" evidence="1">
    <location>
        <begin position="55"/>
        <end position="72"/>
    </location>
</feature>
<dbReference type="AlphaFoldDB" id="A0AAF0THI3"/>
<dbReference type="EMBL" id="CP133614">
    <property type="protein sequence ID" value="WMV19074.1"/>
    <property type="molecule type" value="Genomic_DNA"/>
</dbReference>
<keyword evidence="1" id="KW-0812">Transmembrane</keyword>
<evidence type="ECO:0000256" key="1">
    <source>
        <dbReference type="SAM" id="Phobius"/>
    </source>
</evidence>